<feature type="region of interest" description="Disordered" evidence="3">
    <location>
        <begin position="514"/>
        <end position="538"/>
    </location>
</feature>
<evidence type="ECO:0000313" key="6">
    <source>
        <dbReference type="Proteomes" id="UP001228690"/>
    </source>
</evidence>
<dbReference type="InterPro" id="IPR036086">
    <property type="entry name" value="ParB/Sulfiredoxin_sf"/>
</dbReference>
<proteinExistence type="inferred from homology"/>
<dbReference type="Proteomes" id="UP001228690">
    <property type="component" value="Chromosome"/>
</dbReference>
<evidence type="ECO:0000259" key="4">
    <source>
        <dbReference type="SMART" id="SM00470"/>
    </source>
</evidence>
<dbReference type="InterPro" id="IPR003115">
    <property type="entry name" value="ParB_N"/>
</dbReference>
<feature type="region of interest" description="Disordered" evidence="3">
    <location>
        <begin position="460"/>
        <end position="482"/>
    </location>
</feature>
<dbReference type="SMART" id="SM00470">
    <property type="entry name" value="ParB"/>
    <property type="match status" value="1"/>
</dbReference>
<gene>
    <name evidence="5" type="ORF">P0082_03205</name>
</gene>
<feature type="region of interest" description="Disordered" evidence="3">
    <location>
        <begin position="268"/>
        <end position="360"/>
    </location>
</feature>
<dbReference type="SUPFAM" id="SSF109709">
    <property type="entry name" value="KorB DNA-binding domain-like"/>
    <property type="match status" value="1"/>
</dbReference>
<feature type="region of interest" description="Disordered" evidence="3">
    <location>
        <begin position="391"/>
        <end position="417"/>
    </location>
</feature>
<feature type="compositionally biased region" description="Basic and acidic residues" evidence="3">
    <location>
        <begin position="402"/>
        <end position="413"/>
    </location>
</feature>
<feature type="compositionally biased region" description="Acidic residues" evidence="3">
    <location>
        <begin position="345"/>
        <end position="360"/>
    </location>
</feature>
<dbReference type="RefSeq" id="WP_326928076.1">
    <property type="nucleotide sequence ID" value="NZ_CP123443.1"/>
</dbReference>
<feature type="region of interest" description="Disordered" evidence="3">
    <location>
        <begin position="36"/>
        <end position="60"/>
    </location>
</feature>
<dbReference type="NCBIfam" id="TIGR00180">
    <property type="entry name" value="parB_part"/>
    <property type="match status" value="1"/>
</dbReference>
<organism evidence="5 6">
    <name type="scientific">Candidatus Haliotispira prima</name>
    <dbReference type="NCBI Taxonomy" id="3034016"/>
    <lineage>
        <taxon>Bacteria</taxon>
        <taxon>Pseudomonadati</taxon>
        <taxon>Spirochaetota</taxon>
        <taxon>Spirochaetia</taxon>
        <taxon>Spirochaetales</taxon>
        <taxon>Spirochaetaceae</taxon>
        <taxon>Candidatus Haliotispira</taxon>
    </lineage>
</organism>
<dbReference type="Gene3D" id="1.10.10.2830">
    <property type="match status" value="1"/>
</dbReference>
<dbReference type="PANTHER" id="PTHR33375">
    <property type="entry name" value="CHROMOSOME-PARTITIONING PROTEIN PARB-RELATED"/>
    <property type="match status" value="1"/>
</dbReference>
<name>A0ABY8MJ85_9SPIO</name>
<protein>
    <submittedName>
        <fullName evidence="5">ParB/RepB/Spo0J family partition protein</fullName>
    </submittedName>
</protein>
<sequence>MAKRVTGLGRGLEALLPADGLSSHLQQMKKDSLANQGTADIGNNENGAEGERSPAFQTAQKVAGTQIQELPLAAILVSGDQPRKHFDELTISELAQSIFEHGLLQPILVMPLKKEESANSGTKYRIIAGERRFRACQVLKWQRIPAIVKSVSEVEQFELALIENIQREDLTPIDEALAYRHLLSVSGVSQQEVAKRLGKGRSALANSLRLLQLPPMVQQGLSQSIIRSGHAKALLMLKDVNILLEAYRLCIEESWSVRQTERYCQEVNNPEVQNTIQETPDSPDTDPGNSAPSEPETEFSDPVAKLPQDSPQNNPESEKPEPSLQPLPTKYWEKSDQRPRKETREEPEEPEEEELEELGELGDLEELLEELEELNGPELDEQEPVAVATASAILPKPAPETVRSDRQSLKTDAETNTETNKVPEYWGVRGMLFREEELEDHLAKALHLGLRLRLEGNLNDSQTKDTTADTARGGTGHGAAARPRKALLQIEFETSEQWESWLNKLGLDRILAEDTGRENPNATDSESDNFEGKTLFSK</sequence>
<evidence type="ECO:0000256" key="1">
    <source>
        <dbReference type="ARBA" id="ARBA00006295"/>
    </source>
</evidence>
<dbReference type="CDD" id="cd16393">
    <property type="entry name" value="SPO0J_N"/>
    <property type="match status" value="1"/>
</dbReference>
<comment type="similarity">
    <text evidence="1">Belongs to the ParB family.</text>
</comment>
<accession>A0ABY8MJ85</accession>
<keyword evidence="6" id="KW-1185">Reference proteome</keyword>
<dbReference type="InterPro" id="IPR041468">
    <property type="entry name" value="HTH_ParB/Spo0J"/>
</dbReference>
<feature type="domain" description="ParB-like N-terminal" evidence="4">
    <location>
        <begin position="68"/>
        <end position="165"/>
    </location>
</feature>
<dbReference type="InterPro" id="IPR050336">
    <property type="entry name" value="Chromosome_partition/occlusion"/>
</dbReference>
<dbReference type="Pfam" id="PF17762">
    <property type="entry name" value="HTH_ParB"/>
    <property type="match status" value="1"/>
</dbReference>
<dbReference type="EMBL" id="CP123443">
    <property type="protein sequence ID" value="WGK69881.1"/>
    <property type="molecule type" value="Genomic_DNA"/>
</dbReference>
<dbReference type="PANTHER" id="PTHR33375:SF1">
    <property type="entry name" value="CHROMOSOME-PARTITIONING PROTEIN PARB-RELATED"/>
    <property type="match status" value="1"/>
</dbReference>
<feature type="compositionally biased region" description="Basic and acidic residues" evidence="3">
    <location>
        <begin position="331"/>
        <end position="344"/>
    </location>
</feature>
<dbReference type="Gene3D" id="3.90.1530.30">
    <property type="match status" value="1"/>
</dbReference>
<reference evidence="5 6" key="1">
    <citation type="submission" date="2023-04" db="EMBL/GenBank/DDBJ databases">
        <title>Spirochaete genome identified in red abalone sample constitutes a novel genus.</title>
        <authorList>
            <person name="Sharma S.P."/>
            <person name="Purcell C.M."/>
            <person name="Hyde J.R."/>
            <person name="Severin A.J."/>
        </authorList>
    </citation>
    <scope>NUCLEOTIDE SEQUENCE [LARGE SCALE GENOMIC DNA]</scope>
    <source>
        <strain evidence="5 6">SP-2023</strain>
    </source>
</reference>
<feature type="compositionally biased region" description="Polar residues" evidence="3">
    <location>
        <begin position="268"/>
        <end position="292"/>
    </location>
</feature>
<dbReference type="InterPro" id="IPR004437">
    <property type="entry name" value="ParB/RepB/Spo0J"/>
</dbReference>
<evidence type="ECO:0000256" key="3">
    <source>
        <dbReference type="SAM" id="MobiDB-lite"/>
    </source>
</evidence>
<dbReference type="Pfam" id="PF02195">
    <property type="entry name" value="ParB_N"/>
    <property type="match status" value="1"/>
</dbReference>
<evidence type="ECO:0000256" key="2">
    <source>
        <dbReference type="ARBA" id="ARBA00022829"/>
    </source>
</evidence>
<evidence type="ECO:0000313" key="5">
    <source>
        <dbReference type="EMBL" id="WGK69881.1"/>
    </source>
</evidence>
<keyword evidence="2" id="KW-0159">Chromosome partition</keyword>
<feature type="compositionally biased region" description="Polar residues" evidence="3">
    <location>
        <begin position="36"/>
        <end position="46"/>
    </location>
</feature>
<dbReference type="SUPFAM" id="SSF110849">
    <property type="entry name" value="ParB/Sulfiredoxin"/>
    <property type="match status" value="1"/>
</dbReference>